<accession>A0ABR1ZNT8</accession>
<evidence type="ECO:0000313" key="2">
    <source>
        <dbReference type="Proteomes" id="UP001472677"/>
    </source>
</evidence>
<protein>
    <submittedName>
        <fullName evidence="1">Uncharacterized protein</fullName>
    </submittedName>
</protein>
<comment type="caution">
    <text evidence="1">The sequence shown here is derived from an EMBL/GenBank/DDBJ whole genome shotgun (WGS) entry which is preliminary data.</text>
</comment>
<dbReference type="Proteomes" id="UP001472677">
    <property type="component" value="Unassembled WGS sequence"/>
</dbReference>
<reference evidence="1 2" key="1">
    <citation type="journal article" date="2024" name="G3 (Bethesda)">
        <title>Genome assembly of Hibiscus sabdariffa L. provides insights into metabolisms of medicinal natural products.</title>
        <authorList>
            <person name="Kim T."/>
        </authorList>
    </citation>
    <scope>NUCLEOTIDE SEQUENCE [LARGE SCALE GENOMIC DNA]</scope>
    <source>
        <strain evidence="1">TK-2024</strain>
        <tissue evidence="1">Old leaves</tissue>
    </source>
</reference>
<sequence>MYMEPKTEKLLKARSEDNVFDEMLMQTDEVQDDELIASTGLEDLSNYPLDSLKDEILVITFDEPIQDPFDHLRATTQNYVGNISPNQFAVVDENTIVTELHEEYNRLKNKDFVEGGLKLEGDDELVKCASPLRYALCRMIYDVLLSR</sequence>
<proteinExistence type="predicted"/>
<organism evidence="1 2">
    <name type="scientific">Hibiscus sabdariffa</name>
    <name type="common">roselle</name>
    <dbReference type="NCBI Taxonomy" id="183260"/>
    <lineage>
        <taxon>Eukaryota</taxon>
        <taxon>Viridiplantae</taxon>
        <taxon>Streptophyta</taxon>
        <taxon>Embryophyta</taxon>
        <taxon>Tracheophyta</taxon>
        <taxon>Spermatophyta</taxon>
        <taxon>Magnoliopsida</taxon>
        <taxon>eudicotyledons</taxon>
        <taxon>Gunneridae</taxon>
        <taxon>Pentapetalae</taxon>
        <taxon>rosids</taxon>
        <taxon>malvids</taxon>
        <taxon>Malvales</taxon>
        <taxon>Malvaceae</taxon>
        <taxon>Malvoideae</taxon>
        <taxon>Hibiscus</taxon>
    </lineage>
</organism>
<evidence type="ECO:0000313" key="1">
    <source>
        <dbReference type="EMBL" id="KAK8482326.1"/>
    </source>
</evidence>
<keyword evidence="2" id="KW-1185">Reference proteome</keyword>
<dbReference type="EMBL" id="JBBPBM010001740">
    <property type="protein sequence ID" value="KAK8482326.1"/>
    <property type="molecule type" value="Genomic_DNA"/>
</dbReference>
<name>A0ABR1ZNT8_9ROSI</name>
<gene>
    <name evidence="1" type="ORF">V6N12_053016</name>
</gene>